<name>A0AAE1HWY2_9NEOP</name>
<dbReference type="InterPro" id="IPR008906">
    <property type="entry name" value="HATC_C_dom"/>
</dbReference>
<dbReference type="InterPro" id="IPR012337">
    <property type="entry name" value="RNaseH-like_sf"/>
</dbReference>
<protein>
    <submittedName>
        <fullName evidence="3">AC9 transposase</fullName>
    </submittedName>
</protein>
<dbReference type="Pfam" id="PF05699">
    <property type="entry name" value="Dimer_Tnp_hAT"/>
    <property type="match status" value="1"/>
</dbReference>
<dbReference type="EMBL" id="JAHWGI010001364">
    <property type="protein sequence ID" value="KAK3928963.1"/>
    <property type="molecule type" value="Genomic_DNA"/>
</dbReference>
<reference evidence="3" key="1">
    <citation type="submission" date="2021-07" db="EMBL/GenBank/DDBJ databases">
        <authorList>
            <person name="Catto M.A."/>
            <person name="Jacobson A."/>
            <person name="Kennedy G."/>
            <person name="Labadie P."/>
            <person name="Hunt B.G."/>
            <person name="Srinivasan R."/>
        </authorList>
    </citation>
    <scope>NUCLEOTIDE SEQUENCE</scope>
    <source>
        <strain evidence="3">PL_HMW_Pooled</strain>
        <tissue evidence="3">Head</tissue>
    </source>
</reference>
<dbReference type="PANTHER" id="PTHR47611">
    <property type="entry name" value="HAT DIMERISATION DOMAIN, C-TERMINAL"/>
    <property type="match status" value="1"/>
</dbReference>
<gene>
    <name evidence="3" type="ORF">KUF71_017247</name>
</gene>
<organism evidence="3 4">
    <name type="scientific">Frankliniella fusca</name>
    <dbReference type="NCBI Taxonomy" id="407009"/>
    <lineage>
        <taxon>Eukaryota</taxon>
        <taxon>Metazoa</taxon>
        <taxon>Ecdysozoa</taxon>
        <taxon>Arthropoda</taxon>
        <taxon>Hexapoda</taxon>
        <taxon>Insecta</taxon>
        <taxon>Pterygota</taxon>
        <taxon>Neoptera</taxon>
        <taxon>Paraneoptera</taxon>
        <taxon>Thysanoptera</taxon>
        <taxon>Terebrantia</taxon>
        <taxon>Thripoidea</taxon>
        <taxon>Thripidae</taxon>
        <taxon>Frankliniella</taxon>
    </lineage>
</organism>
<proteinExistence type="predicted"/>
<feature type="region of interest" description="Disordered" evidence="1">
    <location>
        <begin position="1"/>
        <end position="27"/>
    </location>
</feature>
<accession>A0AAE1HWY2</accession>
<sequence>MFRCQAPSPESARSAQQAQEPTTAPTQRVLLKREMDRFELLTVEKDDDILAWWKVHEGTFPILSKLARKYLAVPATSTESERLFSQAGLVISYLRTCLTGEHAEQLIFLPRNKDFVPKPI</sequence>
<evidence type="ECO:0000313" key="4">
    <source>
        <dbReference type="Proteomes" id="UP001219518"/>
    </source>
</evidence>
<evidence type="ECO:0000259" key="2">
    <source>
        <dbReference type="Pfam" id="PF05699"/>
    </source>
</evidence>
<evidence type="ECO:0000313" key="3">
    <source>
        <dbReference type="EMBL" id="KAK3928963.1"/>
    </source>
</evidence>
<dbReference type="AlphaFoldDB" id="A0AAE1HWY2"/>
<keyword evidence="4" id="KW-1185">Reference proteome</keyword>
<reference evidence="3" key="2">
    <citation type="journal article" date="2023" name="BMC Genomics">
        <title>Pest status, molecular evolution, and epigenetic factors derived from the genome assembly of Frankliniella fusca, a thysanopteran phytovirus vector.</title>
        <authorList>
            <person name="Catto M.A."/>
            <person name="Labadie P.E."/>
            <person name="Jacobson A.L."/>
            <person name="Kennedy G.G."/>
            <person name="Srinivasan R."/>
            <person name="Hunt B.G."/>
        </authorList>
    </citation>
    <scope>NUCLEOTIDE SEQUENCE</scope>
    <source>
        <strain evidence="3">PL_HMW_Pooled</strain>
    </source>
</reference>
<dbReference type="Proteomes" id="UP001219518">
    <property type="component" value="Unassembled WGS sequence"/>
</dbReference>
<feature type="compositionally biased region" description="Low complexity" evidence="1">
    <location>
        <begin position="15"/>
        <end position="27"/>
    </location>
</feature>
<comment type="caution">
    <text evidence="3">The sequence shown here is derived from an EMBL/GenBank/DDBJ whole genome shotgun (WGS) entry which is preliminary data.</text>
</comment>
<dbReference type="PANTHER" id="PTHR47611:SF1">
    <property type="entry name" value="CCHC-TYPE DOMAIN-CONTAINING PROTEIN"/>
    <property type="match status" value="1"/>
</dbReference>
<feature type="domain" description="HAT C-terminal dimerisation" evidence="2">
    <location>
        <begin position="40"/>
        <end position="110"/>
    </location>
</feature>
<dbReference type="GO" id="GO:0046983">
    <property type="term" value="F:protein dimerization activity"/>
    <property type="evidence" value="ECO:0007669"/>
    <property type="project" value="InterPro"/>
</dbReference>
<evidence type="ECO:0000256" key="1">
    <source>
        <dbReference type="SAM" id="MobiDB-lite"/>
    </source>
</evidence>
<dbReference type="SUPFAM" id="SSF53098">
    <property type="entry name" value="Ribonuclease H-like"/>
    <property type="match status" value="1"/>
</dbReference>